<comment type="caution">
    <text evidence="8">The sequence shown here is derived from an EMBL/GenBank/DDBJ whole genome shotgun (WGS) entry which is preliminary data.</text>
</comment>
<dbReference type="InterPro" id="IPR003838">
    <property type="entry name" value="ABC3_permease_C"/>
</dbReference>
<evidence type="ECO:0000313" key="9">
    <source>
        <dbReference type="Proteomes" id="UP001565236"/>
    </source>
</evidence>
<evidence type="ECO:0000256" key="6">
    <source>
        <dbReference type="PIRNR" id="PIRNR018968"/>
    </source>
</evidence>
<reference evidence="8 9" key="1">
    <citation type="submission" date="2024-03" db="EMBL/GenBank/DDBJ databases">
        <title>Mouse gut bacterial collection (mGBC) of GemPharmatech.</title>
        <authorList>
            <person name="He Y."/>
            <person name="Dong L."/>
            <person name="Wu D."/>
            <person name="Gao X."/>
            <person name="Lin Z."/>
        </authorList>
    </citation>
    <scope>NUCLEOTIDE SEQUENCE [LARGE SCALE GENOMIC DNA]</scope>
    <source>
        <strain evidence="8 9">15-30</strain>
    </source>
</reference>
<feature type="transmembrane region" description="Helical" evidence="6">
    <location>
        <begin position="281"/>
        <end position="306"/>
    </location>
</feature>
<evidence type="ECO:0000256" key="4">
    <source>
        <dbReference type="ARBA" id="ARBA00022989"/>
    </source>
</evidence>
<feature type="transmembrane region" description="Helical" evidence="6">
    <location>
        <begin position="537"/>
        <end position="558"/>
    </location>
</feature>
<feature type="domain" description="ABC3 transporter permease C-terminal" evidence="7">
    <location>
        <begin position="59"/>
        <end position="180"/>
    </location>
</feature>
<dbReference type="PANTHER" id="PTHR46795:SF3">
    <property type="entry name" value="ABC TRANSPORTER PERMEASE"/>
    <property type="match status" value="1"/>
</dbReference>
<feature type="transmembrane region" description="Helical" evidence="6">
    <location>
        <begin position="59"/>
        <end position="79"/>
    </location>
</feature>
<dbReference type="InterPro" id="IPR052536">
    <property type="entry name" value="ABC-4_Integral_Memb_Prot"/>
</dbReference>
<evidence type="ECO:0000256" key="5">
    <source>
        <dbReference type="ARBA" id="ARBA00023136"/>
    </source>
</evidence>
<keyword evidence="9" id="KW-1185">Reference proteome</keyword>
<feature type="transmembrane region" description="Helical" evidence="6">
    <location>
        <begin position="151"/>
        <end position="176"/>
    </location>
</feature>
<protein>
    <submittedName>
        <fullName evidence="8">ABC transporter permease</fullName>
    </submittedName>
</protein>
<feature type="transmembrane region" description="Helical" evidence="6">
    <location>
        <begin position="196"/>
        <end position="216"/>
    </location>
</feature>
<name>A0ABV4DRI0_9LACO</name>
<evidence type="ECO:0000256" key="2">
    <source>
        <dbReference type="ARBA" id="ARBA00022475"/>
    </source>
</evidence>
<comment type="similarity">
    <text evidence="6">Belongs to the ABC-4 integral membrane protein family.</text>
</comment>
<keyword evidence="6" id="KW-0813">Transport</keyword>
<dbReference type="InterPro" id="IPR027022">
    <property type="entry name" value="ABC_permease_BceB-typ"/>
</dbReference>
<keyword evidence="4 6" id="KW-1133">Transmembrane helix</keyword>
<keyword evidence="5 6" id="KW-0472">Membrane</keyword>
<evidence type="ECO:0000259" key="7">
    <source>
        <dbReference type="Pfam" id="PF02687"/>
    </source>
</evidence>
<feature type="transmembrane region" description="Helical" evidence="6">
    <location>
        <begin position="21"/>
        <end position="39"/>
    </location>
</feature>
<keyword evidence="2 6" id="KW-1003">Cell membrane</keyword>
<feature type="transmembrane region" description="Helical" evidence="6">
    <location>
        <begin position="592"/>
        <end position="614"/>
    </location>
</feature>
<dbReference type="PANTHER" id="PTHR46795">
    <property type="entry name" value="ABC TRANSPORTER PERMEASE-RELATED-RELATED"/>
    <property type="match status" value="1"/>
</dbReference>
<dbReference type="PIRSF" id="PIRSF018968">
    <property type="entry name" value="ABC_permease_BceB"/>
    <property type="match status" value="1"/>
</dbReference>
<dbReference type="RefSeq" id="WP_369943089.1">
    <property type="nucleotide sequence ID" value="NZ_JBCLUF010000042.1"/>
</dbReference>
<evidence type="ECO:0000256" key="1">
    <source>
        <dbReference type="ARBA" id="ARBA00004651"/>
    </source>
</evidence>
<organism evidence="8 9">
    <name type="scientific">Ligilactobacillus faecis</name>
    <dbReference type="NCBI Taxonomy" id="762833"/>
    <lineage>
        <taxon>Bacteria</taxon>
        <taxon>Bacillati</taxon>
        <taxon>Bacillota</taxon>
        <taxon>Bacilli</taxon>
        <taxon>Lactobacillales</taxon>
        <taxon>Lactobacillaceae</taxon>
        <taxon>Ligilactobacillus</taxon>
    </lineage>
</organism>
<accession>A0ABV4DRI0</accession>
<dbReference type="Proteomes" id="UP001565236">
    <property type="component" value="Unassembled WGS sequence"/>
</dbReference>
<feature type="transmembrane region" description="Helical" evidence="6">
    <location>
        <begin position="228"/>
        <end position="251"/>
    </location>
</feature>
<evidence type="ECO:0000256" key="3">
    <source>
        <dbReference type="ARBA" id="ARBA00022692"/>
    </source>
</evidence>
<proteinExistence type="inferred from homology"/>
<feature type="transmembrane region" description="Helical" evidence="6">
    <location>
        <begin position="100"/>
        <end position="131"/>
    </location>
</feature>
<evidence type="ECO:0000313" key="8">
    <source>
        <dbReference type="EMBL" id="MEY8663069.1"/>
    </source>
</evidence>
<sequence>MFYVKLATQNIKKNRQAFMPFLLSMTFLGALNTLMLILANDQGLTKMHGAEALQQLFGFGAVVIIIFSVIFSIYTSSILDKQRKKELGLYNILGLGKRELARLTLVEMFFSFLITAVLGILSGIVFSRIAYLCLKKLLAIGTEFKFVIQPQTLFLVLGIIFLLFVFIYLLSLVSILRSDPIKFLQAAKEGEREPKAKWFVALLGFGALGWGYYLALTIESPVSAVIKFFWAVLLVIVGTYFLFTAGSIVILKLLRKNERYYYNNKHFIPLSGMIYRMKQNAVGLASICILSTMVLVTIGTTASLYFGEQDRIEQNFPRDVMITSVAKTDKLKQDAKAYAKKQGMTVTNVQQLKASEGLLFLREGQGQLKPVIRGSFSPNDADRAVNVVLMDLIDFNQVTGSSYRLEKASDILVYNNDKFSGKTLELGGEKLSIVKNLPRADELGNLGNGVTPAYLVVVRDQSVYDALVNKWYTTKDMENYRTPRYYLNFDIKGSTDKAKRLAFVRGLSRALAKDNSGYGIEFKDSYRQSLKIFDGGFFFIGIILGTAFLLATAMIIYYKQVSEGMDDHDRFVILQKVGMDRTEVKRVIHSQIMMVFIFPLAVAIMHVGFAFPLIKKMLILFGLNNWHLYLIVTLIVIAIFTLIYYLVYQLTARVYYRLIER</sequence>
<dbReference type="Pfam" id="PF02687">
    <property type="entry name" value="FtsX"/>
    <property type="match status" value="1"/>
</dbReference>
<dbReference type="EMBL" id="JBCLUF010000042">
    <property type="protein sequence ID" value="MEY8663069.1"/>
    <property type="molecule type" value="Genomic_DNA"/>
</dbReference>
<feature type="transmembrane region" description="Helical" evidence="6">
    <location>
        <begin position="626"/>
        <end position="647"/>
    </location>
</feature>
<keyword evidence="3 6" id="KW-0812">Transmembrane</keyword>
<comment type="subcellular location">
    <subcellularLocation>
        <location evidence="1 6">Cell membrane</location>
        <topology evidence="1 6">Multi-pass membrane protein</topology>
    </subcellularLocation>
</comment>
<gene>
    <name evidence="8" type="ORF">AALT52_09350</name>
</gene>